<keyword evidence="1" id="KW-0378">Hydrolase</keyword>
<organism evidence="3 4">
    <name type="scientific">Candidatus Wildermuthbacteria bacterium RIFCSPHIGHO2_01_FULL_48_27b</name>
    <dbReference type="NCBI Taxonomy" id="1802447"/>
    <lineage>
        <taxon>Bacteria</taxon>
        <taxon>Candidatus Wildermuthiibacteriota</taxon>
    </lineage>
</organism>
<dbReference type="PROSITE" id="PS01091">
    <property type="entry name" value="TATD_3"/>
    <property type="match status" value="1"/>
</dbReference>
<dbReference type="InterPro" id="IPR001130">
    <property type="entry name" value="TatD-like"/>
</dbReference>
<dbReference type="Pfam" id="PF01026">
    <property type="entry name" value="TatD_DNase"/>
    <property type="match status" value="1"/>
</dbReference>
<protein>
    <recommendedName>
        <fullName evidence="5">Hydrolase TatD</fullName>
    </recommendedName>
</protein>
<feature type="binding site" evidence="2">
    <location>
        <position position="121"/>
    </location>
    <ligand>
        <name>a divalent metal cation</name>
        <dbReference type="ChEBI" id="CHEBI:60240"/>
        <label>1</label>
    </ligand>
</feature>
<feature type="binding site" evidence="2">
    <location>
        <position position="164"/>
    </location>
    <ligand>
        <name>a divalent metal cation</name>
        <dbReference type="ChEBI" id="CHEBI:60240"/>
        <label>2</label>
    </ligand>
</feature>
<evidence type="ECO:0000256" key="1">
    <source>
        <dbReference type="ARBA" id="ARBA00022801"/>
    </source>
</evidence>
<feature type="binding site" evidence="2">
    <location>
        <position position="238"/>
    </location>
    <ligand>
        <name>a divalent metal cation</name>
        <dbReference type="ChEBI" id="CHEBI:60240"/>
        <label>1</label>
    </ligand>
</feature>
<dbReference type="PANTHER" id="PTHR46124">
    <property type="entry name" value="D-AMINOACYL-TRNA DEACYLASE"/>
    <property type="match status" value="1"/>
</dbReference>
<evidence type="ECO:0000256" key="2">
    <source>
        <dbReference type="PIRSR" id="PIRSR005902-1"/>
    </source>
</evidence>
<feature type="binding site" evidence="2">
    <location>
        <position position="6"/>
    </location>
    <ligand>
        <name>a divalent metal cation</name>
        <dbReference type="ChEBI" id="CHEBI:60240"/>
        <label>1</label>
    </ligand>
</feature>
<dbReference type="InterPro" id="IPR032466">
    <property type="entry name" value="Metal_Hydrolase"/>
</dbReference>
<dbReference type="SUPFAM" id="SSF51556">
    <property type="entry name" value="Metallo-dependent hydrolases"/>
    <property type="match status" value="1"/>
</dbReference>
<dbReference type="Proteomes" id="UP000178170">
    <property type="component" value="Unassembled WGS sequence"/>
</dbReference>
<feature type="binding site" evidence="2">
    <location>
        <position position="8"/>
    </location>
    <ligand>
        <name>a divalent metal cation</name>
        <dbReference type="ChEBI" id="CHEBI:60240"/>
        <label>1</label>
    </ligand>
</feature>
<dbReference type="Gene3D" id="3.20.20.140">
    <property type="entry name" value="Metal-dependent hydrolases"/>
    <property type="match status" value="1"/>
</dbReference>
<feature type="binding site" evidence="2">
    <location>
        <position position="186"/>
    </location>
    <ligand>
        <name>a divalent metal cation</name>
        <dbReference type="ChEBI" id="CHEBI:60240"/>
        <label>2</label>
    </ligand>
</feature>
<dbReference type="GO" id="GO:0046872">
    <property type="term" value="F:metal ion binding"/>
    <property type="evidence" value="ECO:0007669"/>
    <property type="project" value="UniProtKB-KW"/>
</dbReference>
<evidence type="ECO:0008006" key="5">
    <source>
        <dbReference type="Google" id="ProtNLM"/>
    </source>
</evidence>
<evidence type="ECO:0000313" key="4">
    <source>
        <dbReference type="Proteomes" id="UP000178170"/>
    </source>
</evidence>
<comment type="caution">
    <text evidence="3">The sequence shown here is derived from an EMBL/GenBank/DDBJ whole genome shotgun (WGS) entry which is preliminary data.</text>
</comment>
<evidence type="ECO:0000313" key="3">
    <source>
        <dbReference type="EMBL" id="OHA63714.1"/>
    </source>
</evidence>
<dbReference type="InterPro" id="IPR018228">
    <property type="entry name" value="DNase_TatD-rel_CS"/>
</dbReference>
<dbReference type="CDD" id="cd01310">
    <property type="entry name" value="TatD_DNAse"/>
    <property type="match status" value="1"/>
</dbReference>
<dbReference type="PROSITE" id="PS01090">
    <property type="entry name" value="TATD_2"/>
    <property type="match status" value="1"/>
</dbReference>
<reference evidence="3 4" key="1">
    <citation type="journal article" date="2016" name="Nat. Commun.">
        <title>Thousands of microbial genomes shed light on interconnected biogeochemical processes in an aquifer system.</title>
        <authorList>
            <person name="Anantharaman K."/>
            <person name="Brown C.T."/>
            <person name="Hug L.A."/>
            <person name="Sharon I."/>
            <person name="Castelle C.J."/>
            <person name="Probst A.J."/>
            <person name="Thomas B.C."/>
            <person name="Singh A."/>
            <person name="Wilkins M.J."/>
            <person name="Karaoz U."/>
            <person name="Brodie E.L."/>
            <person name="Williams K.H."/>
            <person name="Hubbard S.S."/>
            <person name="Banfield J.F."/>
        </authorList>
    </citation>
    <scope>NUCLEOTIDE SEQUENCE [LARGE SCALE GENOMIC DNA]</scope>
</reference>
<dbReference type="GO" id="GO:0016788">
    <property type="term" value="F:hydrolase activity, acting on ester bonds"/>
    <property type="evidence" value="ECO:0007669"/>
    <property type="project" value="InterPro"/>
</dbReference>
<dbReference type="AlphaFoldDB" id="A0A1G2QSX2"/>
<accession>A0A1G2QSX2</accession>
<gene>
    <name evidence="3" type="ORF">A2843_02715</name>
</gene>
<sequence length="295" mass="33250">MFVDTHGHVNFNAFKEDADQVLRRALENDIQVIMPGSQYSTSARAVRIAEQYEHGVYAAIGLHPIHIGEQRKVDVLETQSEDAGAMQPWESFETRAEEFDYEAYKELISGSLKGKVVAIGEVGLDYYYFPKSKVKREKIKEKQKEVLQKQMDLAGEFGLPVILHCRKAHEDLLELLTTNHLRGVVHSYTGIAEQAQKFIELGLYIGFNGLIFKDVPALPDPKEVIASIPLERIVLETDSPYLVPPAAGQERNEPSFVRYVAEEIARIKNVSLEEVARITTENAQALFALPLPEEE</sequence>
<dbReference type="PIRSF" id="PIRSF005902">
    <property type="entry name" value="DNase_TatD"/>
    <property type="match status" value="1"/>
</dbReference>
<dbReference type="EMBL" id="MHTS01000027">
    <property type="protein sequence ID" value="OHA63714.1"/>
    <property type="molecule type" value="Genomic_DNA"/>
</dbReference>
<dbReference type="PROSITE" id="PS01137">
    <property type="entry name" value="TATD_1"/>
    <property type="match status" value="1"/>
</dbReference>
<name>A0A1G2QSX2_9BACT</name>
<keyword evidence="2" id="KW-0479">Metal-binding</keyword>
<dbReference type="PANTHER" id="PTHR46124:SF2">
    <property type="entry name" value="D-AMINOACYL-TRNA DEACYLASE"/>
    <property type="match status" value="1"/>
</dbReference>
<proteinExistence type="predicted"/>